<dbReference type="eggNOG" id="KOG0017">
    <property type="taxonomic scope" value="Eukaryota"/>
</dbReference>
<dbReference type="PANTHER" id="PTHR33240">
    <property type="entry name" value="OS08G0508500 PROTEIN"/>
    <property type="match status" value="1"/>
</dbReference>
<dbReference type="AlphaFoldDB" id="A0A1U7XNP2"/>
<organism evidence="1 2">
    <name type="scientific">Nicotiana sylvestris</name>
    <name type="common">Wood tobacco</name>
    <name type="synonym">South American tobacco</name>
    <dbReference type="NCBI Taxonomy" id="4096"/>
    <lineage>
        <taxon>Eukaryota</taxon>
        <taxon>Viridiplantae</taxon>
        <taxon>Streptophyta</taxon>
        <taxon>Embryophyta</taxon>
        <taxon>Tracheophyta</taxon>
        <taxon>Spermatophyta</taxon>
        <taxon>Magnoliopsida</taxon>
        <taxon>eudicotyledons</taxon>
        <taxon>Gunneridae</taxon>
        <taxon>Pentapetalae</taxon>
        <taxon>asterids</taxon>
        <taxon>lamiids</taxon>
        <taxon>Solanales</taxon>
        <taxon>Solanaceae</taxon>
        <taxon>Nicotianoideae</taxon>
        <taxon>Nicotianeae</taxon>
        <taxon>Nicotiana</taxon>
    </lineage>
</organism>
<protein>
    <submittedName>
        <fullName evidence="2">Uncharacterized protein LOC104236345</fullName>
    </submittedName>
</protein>
<proteinExistence type="predicted"/>
<sequence length="103" mass="11714">MASETTKREIILPINVAETIPDTKFHFIEGDMRYNASLGRPWIHSMRAVPSNLHQMMKFPTKDDMKTIYGEQHATTKMFAIHDLAPVSTPPTSEKSKDEQVAK</sequence>
<accession>A0A1U7XNP2</accession>
<name>A0A1U7XNP2_NICSY</name>
<dbReference type="PANTHER" id="PTHR33240:SF8">
    <property type="entry name" value="OS03G0439900 PROTEIN"/>
    <property type="match status" value="1"/>
</dbReference>
<gene>
    <name evidence="2" type="primary">LOC104236345</name>
</gene>
<reference evidence="1" key="1">
    <citation type="journal article" date="2013" name="Genome Biol.">
        <title>Reference genomes and transcriptomes of Nicotiana sylvestris and Nicotiana tomentosiformis.</title>
        <authorList>
            <person name="Sierro N."/>
            <person name="Battey J.N."/>
            <person name="Ouadi S."/>
            <person name="Bovet L."/>
            <person name="Goepfert S."/>
            <person name="Bakaher N."/>
            <person name="Peitsch M.C."/>
            <person name="Ivanov N.V."/>
        </authorList>
    </citation>
    <scope>NUCLEOTIDE SEQUENCE [LARGE SCALE GENOMIC DNA]</scope>
</reference>
<dbReference type="OrthoDB" id="1738169at2759"/>
<evidence type="ECO:0000313" key="1">
    <source>
        <dbReference type="Proteomes" id="UP000189701"/>
    </source>
</evidence>
<keyword evidence="1" id="KW-1185">Reference proteome</keyword>
<evidence type="ECO:0000313" key="2">
    <source>
        <dbReference type="RefSeq" id="XP_009788559.1"/>
    </source>
</evidence>
<reference evidence="2" key="2">
    <citation type="submission" date="2025-08" db="UniProtKB">
        <authorList>
            <consortium name="RefSeq"/>
        </authorList>
    </citation>
    <scope>IDENTIFICATION</scope>
    <source>
        <tissue evidence="2">Leaf</tissue>
    </source>
</reference>
<dbReference type="RefSeq" id="XP_009788559.1">
    <property type="nucleotide sequence ID" value="XM_009790257.1"/>
</dbReference>
<dbReference type="Proteomes" id="UP000189701">
    <property type="component" value="Unplaced"/>
</dbReference>